<reference evidence="1 2" key="1">
    <citation type="submission" date="2022-12" db="EMBL/GenBank/DDBJ databases">
        <title>Chromosome-level genome assembly of true bugs.</title>
        <authorList>
            <person name="Ma L."/>
            <person name="Li H."/>
        </authorList>
    </citation>
    <scope>NUCLEOTIDE SEQUENCE [LARGE SCALE GENOMIC DNA]</scope>
    <source>
        <strain evidence="1">Lab_2022b</strain>
    </source>
</reference>
<dbReference type="EMBL" id="JAPXFL010000009">
    <property type="protein sequence ID" value="KAK9501287.1"/>
    <property type="molecule type" value="Genomic_DNA"/>
</dbReference>
<dbReference type="SUPFAM" id="SSF47769">
    <property type="entry name" value="SAM/Pointed domain"/>
    <property type="match status" value="1"/>
</dbReference>
<comment type="caution">
    <text evidence="1">The sequence shown here is derived from an EMBL/GenBank/DDBJ whole genome shotgun (WGS) entry which is preliminary data.</text>
</comment>
<evidence type="ECO:0000313" key="1">
    <source>
        <dbReference type="EMBL" id="KAK9501287.1"/>
    </source>
</evidence>
<dbReference type="AlphaFoldDB" id="A0AAW1CSB7"/>
<accession>A0AAW1CSB7</accession>
<evidence type="ECO:0000313" key="2">
    <source>
        <dbReference type="Proteomes" id="UP001461498"/>
    </source>
</evidence>
<keyword evidence="2" id="KW-1185">Reference proteome</keyword>
<proteinExistence type="predicted"/>
<protein>
    <submittedName>
        <fullName evidence="1">Uncharacterized protein</fullName>
    </submittedName>
</protein>
<dbReference type="InterPro" id="IPR013761">
    <property type="entry name" value="SAM/pointed_sf"/>
</dbReference>
<sequence length="178" mass="20544">MVLQGIGLEKHFTHLFRKGINWDSFANLTAEDMHYLDIPDPEEQKALLEILSTMKIPYTEYDETPDLNVPEILEDTVKVIRRLRAGMILAKKELEDYNTVSTMIDSKTQATVPLKQLLKILDEGTDKLEKEIYSSLKTISKVLLLSSLRSRRKVLFSVRKIFFLTYTFLSGNIRFKGS</sequence>
<dbReference type="Gene3D" id="1.10.150.50">
    <property type="entry name" value="Transcription Factor, Ets-1"/>
    <property type="match status" value="1"/>
</dbReference>
<gene>
    <name evidence="1" type="ORF">O3M35_012028</name>
</gene>
<name>A0AAW1CSB7_9HEMI</name>
<dbReference type="CDD" id="cd09487">
    <property type="entry name" value="SAM_superfamily"/>
    <property type="match status" value="1"/>
</dbReference>
<dbReference type="Proteomes" id="UP001461498">
    <property type="component" value="Unassembled WGS sequence"/>
</dbReference>
<organism evidence="1 2">
    <name type="scientific">Rhynocoris fuscipes</name>
    <dbReference type="NCBI Taxonomy" id="488301"/>
    <lineage>
        <taxon>Eukaryota</taxon>
        <taxon>Metazoa</taxon>
        <taxon>Ecdysozoa</taxon>
        <taxon>Arthropoda</taxon>
        <taxon>Hexapoda</taxon>
        <taxon>Insecta</taxon>
        <taxon>Pterygota</taxon>
        <taxon>Neoptera</taxon>
        <taxon>Paraneoptera</taxon>
        <taxon>Hemiptera</taxon>
        <taxon>Heteroptera</taxon>
        <taxon>Panheteroptera</taxon>
        <taxon>Cimicomorpha</taxon>
        <taxon>Reduviidae</taxon>
        <taxon>Harpactorinae</taxon>
        <taxon>Harpactorini</taxon>
        <taxon>Rhynocoris</taxon>
    </lineage>
</organism>